<dbReference type="PROSITE" id="PS51186">
    <property type="entry name" value="GNAT"/>
    <property type="match status" value="1"/>
</dbReference>
<name>A0A099LLH3_9VIBR</name>
<dbReference type="SUPFAM" id="SSF55729">
    <property type="entry name" value="Acyl-CoA N-acyltransferases (Nat)"/>
    <property type="match status" value="1"/>
</dbReference>
<evidence type="ECO:0000313" key="2">
    <source>
        <dbReference type="EMBL" id="KGK09010.1"/>
    </source>
</evidence>
<gene>
    <name evidence="2" type="ORF">EA26_17450</name>
</gene>
<keyword evidence="3" id="KW-1185">Reference proteome</keyword>
<evidence type="ECO:0000313" key="3">
    <source>
        <dbReference type="Proteomes" id="UP000029994"/>
    </source>
</evidence>
<protein>
    <submittedName>
        <fullName evidence="2">Acetyltransferase</fullName>
    </submittedName>
</protein>
<dbReference type="InterPro" id="IPR000182">
    <property type="entry name" value="GNAT_dom"/>
</dbReference>
<dbReference type="STRING" id="29495.EA26_17450"/>
<dbReference type="PANTHER" id="PTHR43792:SF1">
    <property type="entry name" value="N-ACETYLTRANSFERASE DOMAIN-CONTAINING PROTEIN"/>
    <property type="match status" value="1"/>
</dbReference>
<dbReference type="InterPro" id="IPR051531">
    <property type="entry name" value="N-acetyltransferase"/>
</dbReference>
<dbReference type="EMBL" id="JMCG01000002">
    <property type="protein sequence ID" value="KGK09010.1"/>
    <property type="molecule type" value="Genomic_DNA"/>
</dbReference>
<comment type="caution">
    <text evidence="2">The sequence shown here is derived from an EMBL/GenBank/DDBJ whole genome shotgun (WGS) entry which is preliminary data.</text>
</comment>
<dbReference type="RefSeq" id="WP_039430304.1">
    <property type="nucleotide sequence ID" value="NZ_CP061845.1"/>
</dbReference>
<dbReference type="GeneID" id="43684863"/>
<sequence length="167" mass="18724">MTIVTRRTLLLPYNDSLKLEFVMLNCCAKNRAELGGPYTVANAKLMFDKVLNDPNIHAMAVLDNYNREYMGHVYISDCDSQPTLGFLFDKAYWSQGIATETLKAFLPKAVYDLQLDQVTAWVKPSNKAAIALLSKLGFYRQPQSGQREEAWQMLFTSDVVAGKSSAA</sequence>
<keyword evidence="2" id="KW-0808">Transferase</keyword>
<feature type="domain" description="N-acetyltransferase" evidence="1">
    <location>
        <begin position="19"/>
        <end position="158"/>
    </location>
</feature>
<dbReference type="PANTHER" id="PTHR43792">
    <property type="entry name" value="GNAT FAMILY, PUTATIVE (AFU_ORTHOLOGUE AFUA_3G00765)-RELATED-RELATED"/>
    <property type="match status" value="1"/>
</dbReference>
<organism evidence="2 3">
    <name type="scientific">Vibrio navarrensis</name>
    <dbReference type="NCBI Taxonomy" id="29495"/>
    <lineage>
        <taxon>Bacteria</taxon>
        <taxon>Pseudomonadati</taxon>
        <taxon>Pseudomonadota</taxon>
        <taxon>Gammaproteobacteria</taxon>
        <taxon>Vibrionales</taxon>
        <taxon>Vibrionaceae</taxon>
        <taxon>Vibrio</taxon>
    </lineage>
</organism>
<dbReference type="AlphaFoldDB" id="A0A099LLH3"/>
<dbReference type="InterPro" id="IPR016181">
    <property type="entry name" value="Acyl_CoA_acyltransferase"/>
</dbReference>
<dbReference type="Gene3D" id="3.40.630.30">
    <property type="match status" value="1"/>
</dbReference>
<evidence type="ECO:0000259" key="1">
    <source>
        <dbReference type="PROSITE" id="PS51186"/>
    </source>
</evidence>
<dbReference type="Proteomes" id="UP000029994">
    <property type="component" value="Unassembled WGS sequence"/>
</dbReference>
<accession>A0A099LLH3</accession>
<dbReference type="Pfam" id="PF13302">
    <property type="entry name" value="Acetyltransf_3"/>
    <property type="match status" value="1"/>
</dbReference>
<proteinExistence type="predicted"/>
<dbReference type="GO" id="GO:0016747">
    <property type="term" value="F:acyltransferase activity, transferring groups other than amino-acyl groups"/>
    <property type="evidence" value="ECO:0007669"/>
    <property type="project" value="InterPro"/>
</dbReference>
<reference evidence="2 3" key="1">
    <citation type="submission" date="2014-04" db="EMBL/GenBank/DDBJ databases">
        <title>Genome sequencing of Vibrio navarrensis strains.</title>
        <authorList>
            <person name="Gladney L.M."/>
            <person name="Katz L.S."/>
            <person name="Marino-Ramirez L."/>
            <person name="Jordan I.K."/>
        </authorList>
    </citation>
    <scope>NUCLEOTIDE SEQUENCE [LARGE SCALE GENOMIC DNA]</scope>
    <source>
        <strain evidence="2 3">ATCC 51183</strain>
    </source>
</reference>
<dbReference type="eggNOG" id="COG1670">
    <property type="taxonomic scope" value="Bacteria"/>
</dbReference>